<keyword evidence="1" id="KW-0812">Transmembrane</keyword>
<keyword evidence="3" id="KW-1185">Reference proteome</keyword>
<evidence type="ECO:0000313" key="2">
    <source>
        <dbReference type="EMBL" id="EFH13070.1"/>
    </source>
</evidence>
<sequence>MLGYLTLVGVLLAALTALALNDRQGFASMPWVMLGLLAVAAVAMAFRRPPKDD</sequence>
<dbReference type="AlphaFoldDB" id="D5RHY8"/>
<evidence type="ECO:0000313" key="3">
    <source>
        <dbReference type="Proteomes" id="UP000005324"/>
    </source>
</evidence>
<protein>
    <submittedName>
        <fullName evidence="2">Uncharacterized protein</fullName>
    </submittedName>
</protein>
<keyword evidence="1" id="KW-0472">Membrane</keyword>
<name>D5RHY8_9PROT</name>
<dbReference type="HOGENOM" id="CLU_3065765_0_0_5"/>
<gene>
    <name evidence="2" type="ORF">HMPREF0731_0698</name>
</gene>
<keyword evidence="1" id="KW-1133">Transmembrane helix</keyword>
<comment type="caution">
    <text evidence="2">The sequence shown here is derived from an EMBL/GenBank/DDBJ whole genome shotgun (WGS) entry which is preliminary data.</text>
</comment>
<dbReference type="RefSeq" id="WP_007003757.1">
    <property type="nucleotide sequence ID" value="NZ_GG770778.1"/>
</dbReference>
<dbReference type="EMBL" id="ADVL01000122">
    <property type="protein sequence ID" value="EFH13070.1"/>
    <property type="molecule type" value="Genomic_DNA"/>
</dbReference>
<proteinExistence type="predicted"/>
<dbReference type="Proteomes" id="UP000005324">
    <property type="component" value="Unassembled WGS sequence"/>
</dbReference>
<organism evidence="2 3">
    <name type="scientific">Pseudoroseomonas cervicalis ATCC 49957</name>
    <dbReference type="NCBI Taxonomy" id="525371"/>
    <lineage>
        <taxon>Bacteria</taxon>
        <taxon>Pseudomonadati</taxon>
        <taxon>Pseudomonadota</taxon>
        <taxon>Alphaproteobacteria</taxon>
        <taxon>Acetobacterales</taxon>
        <taxon>Roseomonadaceae</taxon>
        <taxon>Roseomonas</taxon>
    </lineage>
</organism>
<reference evidence="2 3" key="1">
    <citation type="submission" date="2010-04" db="EMBL/GenBank/DDBJ databases">
        <authorList>
            <person name="Qin X."/>
            <person name="Bachman B."/>
            <person name="Battles P."/>
            <person name="Bell A."/>
            <person name="Bess C."/>
            <person name="Bickham C."/>
            <person name="Chaboub L."/>
            <person name="Chen D."/>
            <person name="Coyle M."/>
            <person name="Deiros D.R."/>
            <person name="Dinh H."/>
            <person name="Forbes L."/>
            <person name="Fowler G."/>
            <person name="Francisco L."/>
            <person name="Fu Q."/>
            <person name="Gubbala S."/>
            <person name="Hale W."/>
            <person name="Han Y."/>
            <person name="Hemphill L."/>
            <person name="Highlander S.K."/>
            <person name="Hirani K."/>
            <person name="Hogues M."/>
            <person name="Jackson L."/>
            <person name="Jakkamsetti A."/>
            <person name="Javaid M."/>
            <person name="Jiang H."/>
            <person name="Korchina V."/>
            <person name="Kovar C."/>
            <person name="Lara F."/>
            <person name="Lee S."/>
            <person name="Mata R."/>
            <person name="Mathew T."/>
            <person name="Moen C."/>
            <person name="Morales K."/>
            <person name="Munidasa M."/>
            <person name="Nazareth L."/>
            <person name="Ngo R."/>
            <person name="Nguyen L."/>
            <person name="Okwuonu G."/>
            <person name="Ongeri F."/>
            <person name="Patil S."/>
            <person name="Petrosino J."/>
            <person name="Pham C."/>
            <person name="Pham P."/>
            <person name="Pu L.-L."/>
            <person name="Puazo M."/>
            <person name="Raj R."/>
            <person name="Reid J."/>
            <person name="Rouhana J."/>
            <person name="Saada N."/>
            <person name="Shang Y."/>
            <person name="Simmons D."/>
            <person name="Thornton R."/>
            <person name="Warren J."/>
            <person name="Weissenberger G."/>
            <person name="Zhang J."/>
            <person name="Zhang L."/>
            <person name="Zhou C."/>
            <person name="Zhu D."/>
            <person name="Muzny D."/>
            <person name="Worley K."/>
            <person name="Gibbs R."/>
        </authorList>
    </citation>
    <scope>NUCLEOTIDE SEQUENCE [LARGE SCALE GENOMIC DNA]</scope>
    <source>
        <strain evidence="2 3">ATCC 49957</strain>
    </source>
</reference>
<accession>D5RHY8</accession>
<feature type="transmembrane region" description="Helical" evidence="1">
    <location>
        <begin position="29"/>
        <end position="46"/>
    </location>
</feature>
<evidence type="ECO:0000256" key="1">
    <source>
        <dbReference type="SAM" id="Phobius"/>
    </source>
</evidence>